<proteinExistence type="predicted"/>
<dbReference type="EMBL" id="CT573326">
    <property type="protein sequence ID" value="CAK15974.1"/>
    <property type="molecule type" value="Genomic_DNA"/>
</dbReference>
<evidence type="ECO:0000313" key="4">
    <source>
        <dbReference type="Proteomes" id="UP000000658"/>
    </source>
</evidence>
<dbReference type="KEGG" id="pen:PSEEN3215"/>
<organism evidence="3 4">
    <name type="scientific">Pseudomonas entomophila (strain L48)</name>
    <dbReference type="NCBI Taxonomy" id="384676"/>
    <lineage>
        <taxon>Bacteria</taxon>
        <taxon>Pseudomonadati</taxon>
        <taxon>Pseudomonadota</taxon>
        <taxon>Gammaproteobacteria</taxon>
        <taxon>Pseudomonadales</taxon>
        <taxon>Pseudomonadaceae</taxon>
        <taxon>Pseudomonas</taxon>
    </lineage>
</organism>
<keyword evidence="1" id="KW-0812">Transmembrane</keyword>
<name>Q1I8Q4_PSEE4</name>
<feature type="transmembrane region" description="Helical" evidence="1">
    <location>
        <begin position="38"/>
        <end position="56"/>
    </location>
</feature>
<protein>
    <recommendedName>
        <fullName evidence="5">PXPV repeat-containing protein</fullName>
    </recommendedName>
</protein>
<keyword evidence="1" id="KW-0472">Membrane</keyword>
<keyword evidence="2" id="KW-0732">Signal</keyword>
<accession>Q1I8Q4</accession>
<sequence>MRGLAMNRFIPGIALLVGALAISGQASAHGGGWYGPGPVLGAAVAGVVVGAAISGGHDRTVYVQQQPVYAPAPVYVQAPPPPPPVYYQPYVVERYVPAPPPPVYRRYYGPPPVYYGPPRW</sequence>
<dbReference type="AlphaFoldDB" id="Q1I8Q4"/>
<feature type="signal peptide" evidence="2">
    <location>
        <begin position="1"/>
        <end position="28"/>
    </location>
</feature>
<evidence type="ECO:0000256" key="2">
    <source>
        <dbReference type="SAM" id="SignalP"/>
    </source>
</evidence>
<dbReference type="Proteomes" id="UP000000658">
    <property type="component" value="Chromosome"/>
</dbReference>
<keyword evidence="1" id="KW-1133">Transmembrane helix</keyword>
<evidence type="ECO:0000256" key="1">
    <source>
        <dbReference type="SAM" id="Phobius"/>
    </source>
</evidence>
<evidence type="ECO:0000313" key="3">
    <source>
        <dbReference type="EMBL" id="CAK15974.1"/>
    </source>
</evidence>
<dbReference type="HOGENOM" id="CLU_163712_0_0_6"/>
<evidence type="ECO:0008006" key="5">
    <source>
        <dbReference type="Google" id="ProtNLM"/>
    </source>
</evidence>
<gene>
    <name evidence="3" type="ordered locus">PSEEN3215</name>
</gene>
<dbReference type="STRING" id="384676.PSEEN3215"/>
<feature type="chain" id="PRO_5004190483" description="PXPV repeat-containing protein" evidence="2">
    <location>
        <begin position="29"/>
        <end position="120"/>
    </location>
</feature>
<reference evidence="3 4" key="1">
    <citation type="journal article" date="2006" name="Nat. Biotechnol.">
        <title>Complete genome sequence of the entomopathogenic and metabolically versatile soil bacterium Pseudomonas entomophila.</title>
        <authorList>
            <person name="Vodovar N."/>
            <person name="Vallenet D."/>
            <person name="Cruveiller S."/>
            <person name="Rouy Z."/>
            <person name="Barbe V."/>
            <person name="Acosta C."/>
            <person name="Cattolico L."/>
            <person name="Jubin C."/>
            <person name="Lajus A."/>
            <person name="Segurens B."/>
            <person name="Vacherie B."/>
            <person name="Wincker P."/>
            <person name="Weissenbach J."/>
            <person name="Lemaitre B."/>
            <person name="Medigue C."/>
            <person name="Boccard F."/>
        </authorList>
    </citation>
    <scope>NUCLEOTIDE SEQUENCE [LARGE SCALE GENOMIC DNA]</scope>
    <source>
        <strain evidence="3 4">L48</strain>
    </source>
</reference>